<protein>
    <recommendedName>
        <fullName evidence="3">Tetratricopeptide repeat protein</fullName>
    </recommendedName>
</protein>
<name>A0ABN0RK37_9FLAO</name>
<dbReference type="Proteomes" id="UP000019275">
    <property type="component" value="Unassembled WGS sequence"/>
</dbReference>
<dbReference type="RefSeq" id="WP_152536858.1">
    <property type="nucleotide sequence ID" value="NZ_ARZX01000027.1"/>
</dbReference>
<dbReference type="Gene3D" id="1.25.40.10">
    <property type="entry name" value="Tetratricopeptide repeat domain"/>
    <property type="match status" value="1"/>
</dbReference>
<gene>
    <name evidence="1" type="ORF">KLA_15615</name>
</gene>
<dbReference type="EMBL" id="ARZX01000027">
    <property type="protein sequence ID" value="EWH11438.1"/>
    <property type="molecule type" value="Genomic_DNA"/>
</dbReference>
<reference evidence="1 2" key="1">
    <citation type="journal article" date="2014" name="Genome Announc.">
        <title>Draft Genome Sequence of the Carrageenan-Degrading Bacterium Cellulophaga sp. Strain KL-A, Isolated from Decaying Marine Algae.</title>
        <authorList>
            <person name="Shan D."/>
            <person name="Ying J."/>
            <person name="Li X."/>
            <person name="Gao Z."/>
            <person name="Wei G."/>
            <person name="Shao Z."/>
        </authorList>
    </citation>
    <scope>NUCLEOTIDE SEQUENCE [LARGE SCALE GENOMIC DNA]</scope>
    <source>
        <strain evidence="1 2">KL-A</strain>
    </source>
</reference>
<keyword evidence="2" id="KW-1185">Reference proteome</keyword>
<evidence type="ECO:0000313" key="2">
    <source>
        <dbReference type="Proteomes" id="UP000019275"/>
    </source>
</evidence>
<evidence type="ECO:0000313" key="1">
    <source>
        <dbReference type="EMBL" id="EWH11438.1"/>
    </source>
</evidence>
<comment type="caution">
    <text evidence="1">The sequence shown here is derived from an EMBL/GenBank/DDBJ whole genome shotgun (WGS) entry which is preliminary data.</text>
</comment>
<dbReference type="SUPFAM" id="SSF48452">
    <property type="entry name" value="TPR-like"/>
    <property type="match status" value="1"/>
</dbReference>
<dbReference type="InterPro" id="IPR011990">
    <property type="entry name" value="TPR-like_helical_dom_sf"/>
</dbReference>
<sequence>MDNQFNKALRLLDFGKVDKAVEILKELLVKSKEEKNDLYFIRISCILGEIYFENEVFDVAKNYLTNVVSTKYSNDLVNYERTIAKELLQKIDI</sequence>
<organism evidence="1 2">
    <name type="scientific">Cellulophaga geojensis KL-A</name>
    <dbReference type="NCBI Taxonomy" id="1328323"/>
    <lineage>
        <taxon>Bacteria</taxon>
        <taxon>Pseudomonadati</taxon>
        <taxon>Bacteroidota</taxon>
        <taxon>Flavobacteriia</taxon>
        <taxon>Flavobacteriales</taxon>
        <taxon>Flavobacteriaceae</taxon>
        <taxon>Cellulophaga</taxon>
    </lineage>
</organism>
<accession>A0ABN0RK37</accession>
<proteinExistence type="predicted"/>
<evidence type="ECO:0008006" key="3">
    <source>
        <dbReference type="Google" id="ProtNLM"/>
    </source>
</evidence>